<dbReference type="PROSITE" id="PS00409">
    <property type="entry name" value="PROKAR_NTER_METHYL"/>
    <property type="match status" value="1"/>
</dbReference>
<dbReference type="Pfam" id="PF16732">
    <property type="entry name" value="ComP_DUS"/>
    <property type="match status" value="1"/>
</dbReference>
<dbReference type="GO" id="GO:0015627">
    <property type="term" value="C:type II protein secretion system complex"/>
    <property type="evidence" value="ECO:0007669"/>
    <property type="project" value="InterPro"/>
</dbReference>
<dbReference type="AlphaFoldDB" id="A0A4R5LQX2"/>
<comment type="caution">
    <text evidence="3">The sequence shown here is derived from an EMBL/GenBank/DDBJ whole genome shotgun (WGS) entry which is preliminary data.</text>
</comment>
<keyword evidence="2" id="KW-0812">Transmembrane</keyword>
<name>A0A4R5LQX2_9GAMM</name>
<evidence type="ECO:0000313" key="4">
    <source>
        <dbReference type="Proteomes" id="UP000295554"/>
    </source>
</evidence>
<evidence type="ECO:0000313" key="3">
    <source>
        <dbReference type="EMBL" id="TDG12978.1"/>
    </source>
</evidence>
<dbReference type="PRINTS" id="PR00813">
    <property type="entry name" value="BCTERIALGSPG"/>
</dbReference>
<proteinExistence type="predicted"/>
<dbReference type="Pfam" id="PF07963">
    <property type="entry name" value="N_methyl"/>
    <property type="match status" value="1"/>
</dbReference>
<feature type="transmembrane region" description="Helical" evidence="2">
    <location>
        <begin position="16"/>
        <end position="37"/>
    </location>
</feature>
<organism evidence="3 4">
    <name type="scientific">Seongchinamella unica</name>
    <dbReference type="NCBI Taxonomy" id="2547392"/>
    <lineage>
        <taxon>Bacteria</taxon>
        <taxon>Pseudomonadati</taxon>
        <taxon>Pseudomonadota</taxon>
        <taxon>Gammaproteobacteria</taxon>
        <taxon>Cellvibrionales</taxon>
        <taxon>Halieaceae</taxon>
        <taxon>Seongchinamella</taxon>
    </lineage>
</organism>
<dbReference type="InterPro" id="IPR012902">
    <property type="entry name" value="N_methyl_site"/>
</dbReference>
<keyword evidence="1" id="KW-0488">Methylation</keyword>
<dbReference type="SUPFAM" id="SSF54523">
    <property type="entry name" value="Pili subunits"/>
    <property type="match status" value="1"/>
</dbReference>
<dbReference type="Gene3D" id="3.30.700.10">
    <property type="entry name" value="Glycoprotein, Type 4 Pilin"/>
    <property type="match status" value="1"/>
</dbReference>
<dbReference type="PANTHER" id="PTHR30093">
    <property type="entry name" value="GENERAL SECRETION PATHWAY PROTEIN G"/>
    <property type="match status" value="1"/>
</dbReference>
<dbReference type="PANTHER" id="PTHR30093:SF47">
    <property type="entry name" value="TYPE IV PILUS NON-CORE MINOR PILIN PILE"/>
    <property type="match status" value="1"/>
</dbReference>
<gene>
    <name evidence="3" type="ORF">E2F43_12155</name>
</gene>
<keyword evidence="4" id="KW-1185">Reference proteome</keyword>
<evidence type="ECO:0000256" key="2">
    <source>
        <dbReference type="SAM" id="Phobius"/>
    </source>
</evidence>
<reference evidence="3 4" key="1">
    <citation type="submission" date="2019-03" db="EMBL/GenBank/DDBJ databases">
        <title>Seongchinamella monodicae gen. nov., sp. nov., a novel member of the Gammaproteobacteria isolated from a tidal mudflat of beach.</title>
        <authorList>
            <person name="Yang H.G."/>
            <person name="Kang J.W."/>
            <person name="Lee S.D."/>
        </authorList>
    </citation>
    <scope>NUCLEOTIDE SEQUENCE [LARGE SCALE GENOMIC DNA]</scope>
    <source>
        <strain evidence="3 4">GH4-78</strain>
    </source>
</reference>
<dbReference type="Proteomes" id="UP000295554">
    <property type="component" value="Unassembled WGS sequence"/>
</dbReference>
<protein>
    <submittedName>
        <fullName evidence="3">Prepilin-type N-terminal cleavage/methylation domain-containing protein</fullName>
    </submittedName>
</protein>
<dbReference type="GO" id="GO:0015628">
    <property type="term" value="P:protein secretion by the type II secretion system"/>
    <property type="evidence" value="ECO:0007669"/>
    <property type="project" value="InterPro"/>
</dbReference>
<dbReference type="GO" id="GO:0043683">
    <property type="term" value="P:type IV pilus assembly"/>
    <property type="evidence" value="ECO:0007669"/>
    <property type="project" value="InterPro"/>
</dbReference>
<dbReference type="InterPro" id="IPR031982">
    <property type="entry name" value="PilE-like"/>
</dbReference>
<dbReference type="EMBL" id="SMSE01000003">
    <property type="protein sequence ID" value="TDG12978.1"/>
    <property type="molecule type" value="Genomic_DNA"/>
</dbReference>
<dbReference type="InterPro" id="IPR045584">
    <property type="entry name" value="Pilin-like"/>
</dbReference>
<sequence length="141" mass="15678">MGGQPRLQTKQRGFTLIELMVVVIIVAVLLAIALPAYQNQVRRGNRAAAQAEMLGIANLQQQYLLSNRTYMGLTELNASGYVMDPDVERNYVNPPTITLGGGTVPSYTLRFVPKGQQSVDGWLELNSEGDYTSEFPDKWDR</sequence>
<dbReference type="NCBIfam" id="TIGR02532">
    <property type="entry name" value="IV_pilin_GFxxxE"/>
    <property type="match status" value="1"/>
</dbReference>
<keyword evidence="2" id="KW-0472">Membrane</keyword>
<keyword evidence="2" id="KW-1133">Transmembrane helix</keyword>
<evidence type="ECO:0000256" key="1">
    <source>
        <dbReference type="ARBA" id="ARBA00022481"/>
    </source>
</evidence>
<dbReference type="InterPro" id="IPR000983">
    <property type="entry name" value="Bac_GSPG_pilin"/>
</dbReference>
<dbReference type="OrthoDB" id="5296638at2"/>
<accession>A0A4R5LQX2</accession>